<keyword evidence="6" id="KW-1185">Reference proteome</keyword>
<evidence type="ECO:0000256" key="2">
    <source>
        <dbReference type="ARBA" id="ARBA00022679"/>
    </source>
</evidence>
<evidence type="ECO:0000259" key="4">
    <source>
        <dbReference type="Pfam" id="PF16076"/>
    </source>
</evidence>
<evidence type="ECO:0000256" key="3">
    <source>
        <dbReference type="ARBA" id="ARBA00023315"/>
    </source>
</evidence>
<name>A0ABQ9IPW2_9CUCU</name>
<gene>
    <name evidence="5" type="ORF">NQ317_001497</name>
</gene>
<dbReference type="PANTHER" id="PTHR10983:SF24">
    <property type="entry name" value="1-ACYLGLYCEROL-3-PHOSPHATE O-ACYLTRANSFERASE 3, ISOFORM E-RELATED"/>
    <property type="match status" value="1"/>
</dbReference>
<proteinExistence type="inferred from homology"/>
<organism evidence="5 6">
    <name type="scientific">Molorchus minor</name>
    <dbReference type="NCBI Taxonomy" id="1323400"/>
    <lineage>
        <taxon>Eukaryota</taxon>
        <taxon>Metazoa</taxon>
        <taxon>Ecdysozoa</taxon>
        <taxon>Arthropoda</taxon>
        <taxon>Hexapoda</taxon>
        <taxon>Insecta</taxon>
        <taxon>Pterygota</taxon>
        <taxon>Neoptera</taxon>
        <taxon>Endopterygota</taxon>
        <taxon>Coleoptera</taxon>
        <taxon>Polyphaga</taxon>
        <taxon>Cucujiformia</taxon>
        <taxon>Chrysomeloidea</taxon>
        <taxon>Cerambycidae</taxon>
        <taxon>Lamiinae</taxon>
        <taxon>Monochamini</taxon>
        <taxon>Molorchus</taxon>
    </lineage>
</organism>
<reference evidence="5" key="1">
    <citation type="journal article" date="2023" name="Insect Mol. Biol.">
        <title>Genome sequencing provides insights into the evolution of gene families encoding plant cell wall-degrading enzymes in longhorned beetles.</title>
        <authorList>
            <person name="Shin N.R."/>
            <person name="Okamura Y."/>
            <person name="Kirsch R."/>
            <person name="Pauchet Y."/>
        </authorList>
    </citation>
    <scope>NUCLEOTIDE SEQUENCE</scope>
    <source>
        <strain evidence="5">MMC_N1</strain>
    </source>
</reference>
<dbReference type="EMBL" id="JAPWTJ010004274">
    <property type="protein sequence ID" value="KAJ8946632.1"/>
    <property type="molecule type" value="Genomic_DNA"/>
</dbReference>
<comment type="similarity">
    <text evidence="1">Belongs to the 1-acyl-sn-glycerol-3-phosphate acyltransferase family.</text>
</comment>
<accession>A0ABQ9IPW2</accession>
<feature type="domain" description="Acyltransferase C-terminal" evidence="4">
    <location>
        <begin position="45"/>
        <end position="84"/>
    </location>
</feature>
<evidence type="ECO:0000313" key="6">
    <source>
        <dbReference type="Proteomes" id="UP001162164"/>
    </source>
</evidence>
<dbReference type="Proteomes" id="UP001162164">
    <property type="component" value="Unassembled WGS sequence"/>
</dbReference>
<dbReference type="InterPro" id="IPR032098">
    <property type="entry name" value="Acyltransf_C"/>
</dbReference>
<keyword evidence="3" id="KW-0012">Acyltransferase</keyword>
<evidence type="ECO:0000256" key="1">
    <source>
        <dbReference type="ARBA" id="ARBA00008655"/>
    </source>
</evidence>
<dbReference type="PANTHER" id="PTHR10983">
    <property type="entry name" value="1-ACYLGLYCEROL-3-PHOSPHATE ACYLTRANSFERASE-RELATED"/>
    <property type="match status" value="1"/>
</dbReference>
<protein>
    <recommendedName>
        <fullName evidence="4">Acyltransferase C-terminal domain-containing protein</fullName>
    </recommendedName>
</protein>
<comment type="caution">
    <text evidence="5">The sequence shown here is derived from an EMBL/GenBank/DDBJ whole genome shotgun (WGS) entry which is preliminary data.</text>
</comment>
<keyword evidence="2" id="KW-0808">Transferase</keyword>
<evidence type="ECO:0000313" key="5">
    <source>
        <dbReference type="EMBL" id="KAJ8946632.1"/>
    </source>
</evidence>
<sequence>MFPEGTRFTMKKHEASLEFARKVPALYDIELGFKVDAPVKPTMTNMLLGKQLVAHIYMKRILMEEVPKEQAEQETFLRTCLQEKLLTWGQHNFVMEKCLYTACSERACTYSGDAESSSQNKKDVPIEHGLKMLPKKARML</sequence>
<dbReference type="Pfam" id="PF16076">
    <property type="entry name" value="Acyltransf_C"/>
    <property type="match status" value="1"/>
</dbReference>